<dbReference type="Pfam" id="PF02752">
    <property type="entry name" value="Arrestin_C"/>
    <property type="match status" value="1"/>
</dbReference>
<keyword evidence="5" id="KW-1185">Reference proteome</keyword>
<dbReference type="Pfam" id="PF00339">
    <property type="entry name" value="Arrestin_N"/>
    <property type="match status" value="1"/>
</dbReference>
<feature type="domain" description="Arrestin C-terminal-like" evidence="3">
    <location>
        <begin position="191"/>
        <end position="318"/>
    </location>
</feature>
<evidence type="ECO:0000259" key="3">
    <source>
        <dbReference type="SMART" id="SM01017"/>
    </source>
</evidence>
<dbReference type="SMART" id="SM01017">
    <property type="entry name" value="Arrestin_C"/>
    <property type="match status" value="1"/>
</dbReference>
<gene>
    <name evidence="4" type="ORF">APTSU1_000850700</name>
</gene>
<dbReference type="PANTHER" id="PTHR11188">
    <property type="entry name" value="ARRESTIN DOMAIN CONTAINING PROTEIN"/>
    <property type="match status" value="1"/>
</dbReference>
<protein>
    <submittedName>
        <fullName evidence="4">Arrestin domain-containing protein 2</fullName>
    </submittedName>
</protein>
<evidence type="ECO:0000313" key="5">
    <source>
        <dbReference type="Proteomes" id="UP001623349"/>
    </source>
</evidence>
<dbReference type="InterPro" id="IPR050357">
    <property type="entry name" value="Arrestin_domain-protein"/>
</dbReference>
<evidence type="ECO:0000313" key="4">
    <source>
        <dbReference type="EMBL" id="GAB1293276.1"/>
    </source>
</evidence>
<comment type="similarity">
    <text evidence="1">Belongs to the arrestin family.</text>
</comment>
<evidence type="ECO:0000256" key="1">
    <source>
        <dbReference type="ARBA" id="ARBA00005298"/>
    </source>
</evidence>
<evidence type="ECO:0000256" key="2">
    <source>
        <dbReference type="SAM" id="MobiDB-lite"/>
    </source>
</evidence>
<dbReference type="Gene3D" id="2.60.40.640">
    <property type="match status" value="2"/>
</dbReference>
<feature type="region of interest" description="Disordered" evidence="2">
    <location>
        <begin position="352"/>
        <end position="376"/>
    </location>
</feature>
<dbReference type="EMBL" id="BAAFST010000008">
    <property type="protein sequence ID" value="GAB1293276.1"/>
    <property type="molecule type" value="Genomic_DNA"/>
</dbReference>
<dbReference type="InterPro" id="IPR011021">
    <property type="entry name" value="Arrestin-like_N"/>
</dbReference>
<organism evidence="4 5">
    <name type="scientific">Apodemus speciosus</name>
    <name type="common">Large Japanese field mouse</name>
    <dbReference type="NCBI Taxonomy" id="105296"/>
    <lineage>
        <taxon>Eukaryota</taxon>
        <taxon>Metazoa</taxon>
        <taxon>Chordata</taxon>
        <taxon>Craniata</taxon>
        <taxon>Vertebrata</taxon>
        <taxon>Euteleostomi</taxon>
        <taxon>Mammalia</taxon>
        <taxon>Eutheria</taxon>
        <taxon>Euarchontoglires</taxon>
        <taxon>Glires</taxon>
        <taxon>Rodentia</taxon>
        <taxon>Myomorpha</taxon>
        <taxon>Muroidea</taxon>
        <taxon>Muridae</taxon>
        <taxon>Murinae</taxon>
        <taxon>Apodemus</taxon>
    </lineage>
</organism>
<comment type="caution">
    <text evidence="4">The sequence shown here is derived from an EMBL/GenBank/DDBJ whole genome shotgun (WGS) entry which is preliminary data.</text>
</comment>
<reference evidence="4 5" key="1">
    <citation type="submission" date="2024-08" db="EMBL/GenBank/DDBJ databases">
        <title>The draft genome of Apodemus speciosus.</title>
        <authorList>
            <person name="Nabeshima K."/>
            <person name="Suzuki S."/>
            <person name="Onuma M."/>
        </authorList>
    </citation>
    <scope>NUCLEOTIDE SEQUENCE [LARGE SCALE GENOMIC DNA]</scope>
    <source>
        <strain evidence="4">IB14-021</strain>
    </source>
</reference>
<dbReference type="InterPro" id="IPR014756">
    <property type="entry name" value="Ig_E-set"/>
</dbReference>
<dbReference type="PANTHER" id="PTHR11188:SF48">
    <property type="entry name" value="ARRESTIN DOMAIN-CONTAINING PROTEIN 2"/>
    <property type="match status" value="1"/>
</dbReference>
<dbReference type="InterPro" id="IPR011022">
    <property type="entry name" value="Arrestin_C-like"/>
</dbReference>
<accession>A0ABQ0F2I4</accession>
<proteinExistence type="inferred from homology"/>
<sequence>MLFDKVKAFVVELDGARAGTEPVFHGGQAVAGRVLLELAGAARVGALRLSARGRARAHWTESRSAGSSTAYTQSYSERVEVVNHRTTLLGPTRGTSPGFPLDATSFPSASSCPLIPLVPHSCHPSSLVTSFEGKHGSVRYSIKATLHRPWVPARCARKVFTVIEPVDINTPALLEPQAGAREKVARSWYCTRGLVSLSAKIDRKGYTPGEVIPIFAEIDNGSTRAVQPRASLVQTQTFMARGARKQKRAVVASVDGEPVGPGRRGLWPGRALRIPPVGPSILHCRVLSVDYSLKVSVDIPGSSTLLLELPLVIGTVPLHSLGSRSASVGSRASFLQAWGLCTLMDRPEAPPEYSEVVRESPLAAASQGPSSPLHDPGVTTEGPYFACLQEFRYRPPPLYSEGHAA</sequence>
<name>A0ABQ0F2I4_APOSI</name>
<dbReference type="InterPro" id="IPR014752">
    <property type="entry name" value="Arrestin-like_C"/>
</dbReference>
<dbReference type="SUPFAM" id="SSF81296">
    <property type="entry name" value="E set domains"/>
    <property type="match status" value="2"/>
</dbReference>
<dbReference type="Proteomes" id="UP001623349">
    <property type="component" value="Unassembled WGS sequence"/>
</dbReference>